<proteinExistence type="predicted"/>
<keyword evidence="1" id="KW-0472">Membrane</keyword>
<evidence type="ECO:0000313" key="3">
    <source>
        <dbReference type="Proteomes" id="UP001480595"/>
    </source>
</evidence>
<dbReference type="EMBL" id="JAQQWL010000002">
    <property type="protein sequence ID" value="KAK8085955.1"/>
    <property type="molecule type" value="Genomic_DNA"/>
</dbReference>
<evidence type="ECO:0000313" key="2">
    <source>
        <dbReference type="EMBL" id="KAK8085955.1"/>
    </source>
</evidence>
<dbReference type="Proteomes" id="UP001480595">
    <property type="component" value="Unassembled WGS sequence"/>
</dbReference>
<comment type="caution">
    <text evidence="2">The sequence shown here is derived from an EMBL/GenBank/DDBJ whole genome shotgun (WGS) entry which is preliminary data.</text>
</comment>
<name>A0ABR1WS63_9PEZI</name>
<sequence>MILAFSIAIASGITFATKRAAPSSVRSDLRFPEIYEYRLLVMALAFSVLLVLVAHALYEDEQYTGETYDRRRRLLLARVSAPLVFLLSIVVIWVIWFVGDQGRQSPVGITFGNSLDIRVNDFLYRRAGNYTLAIACLTTTLPVLGMIVSALSCLGIASPVLSQRRGTVYVNHGPLRRARPLAPKPRPTQQPRIKWPGSCFCVVCLLLALVELIMPFYIRTLAIEDGQGQTSETEVGFGQILACFTWFPVLFILVFGVEFPGVDEARAEAQKLTLFN</sequence>
<keyword evidence="1" id="KW-1133">Transmembrane helix</keyword>
<feature type="transmembrane region" description="Helical" evidence="1">
    <location>
        <begin position="79"/>
        <end position="98"/>
    </location>
</feature>
<reference evidence="2 3" key="1">
    <citation type="submission" date="2023-01" db="EMBL/GenBank/DDBJ databases">
        <title>Analysis of 21 Apiospora genomes using comparative genomics revels a genus with tremendous synthesis potential of carbohydrate active enzymes and secondary metabolites.</title>
        <authorList>
            <person name="Sorensen T."/>
        </authorList>
    </citation>
    <scope>NUCLEOTIDE SEQUENCE [LARGE SCALE GENOMIC DNA]</scope>
    <source>
        <strain evidence="2 3">CBS 135458</strain>
    </source>
</reference>
<dbReference type="GeneID" id="92085401"/>
<gene>
    <name evidence="2" type="ORF">PG994_000929</name>
</gene>
<keyword evidence="3" id="KW-1185">Reference proteome</keyword>
<keyword evidence="1" id="KW-0812">Transmembrane</keyword>
<evidence type="ECO:0000256" key="1">
    <source>
        <dbReference type="SAM" id="Phobius"/>
    </source>
</evidence>
<protein>
    <submittedName>
        <fullName evidence="2">Uncharacterized protein</fullName>
    </submittedName>
</protein>
<organism evidence="2 3">
    <name type="scientific">Apiospora phragmitis</name>
    <dbReference type="NCBI Taxonomy" id="2905665"/>
    <lineage>
        <taxon>Eukaryota</taxon>
        <taxon>Fungi</taxon>
        <taxon>Dikarya</taxon>
        <taxon>Ascomycota</taxon>
        <taxon>Pezizomycotina</taxon>
        <taxon>Sordariomycetes</taxon>
        <taxon>Xylariomycetidae</taxon>
        <taxon>Amphisphaeriales</taxon>
        <taxon>Apiosporaceae</taxon>
        <taxon>Apiospora</taxon>
    </lineage>
</organism>
<dbReference type="RefSeq" id="XP_066720479.1">
    <property type="nucleotide sequence ID" value="XM_066852338.1"/>
</dbReference>
<feature type="transmembrane region" description="Helical" evidence="1">
    <location>
        <begin position="195"/>
        <end position="217"/>
    </location>
</feature>
<accession>A0ABR1WS63</accession>
<feature type="transmembrane region" description="Helical" evidence="1">
    <location>
        <begin position="39"/>
        <end position="58"/>
    </location>
</feature>
<feature type="transmembrane region" description="Helical" evidence="1">
    <location>
        <begin position="130"/>
        <end position="157"/>
    </location>
</feature>
<feature type="transmembrane region" description="Helical" evidence="1">
    <location>
        <begin position="237"/>
        <end position="257"/>
    </location>
</feature>